<dbReference type="RefSeq" id="XP_009018282.1">
    <property type="nucleotide sequence ID" value="XM_009020034.1"/>
</dbReference>
<dbReference type="Pfam" id="PF03828">
    <property type="entry name" value="PAP_assoc"/>
    <property type="match status" value="1"/>
</dbReference>
<keyword evidence="12" id="KW-1185">Reference proteome</keyword>
<dbReference type="EnsemblMetazoa" id="HelroT79937">
    <property type="protein sequence ID" value="HelroP79937"/>
    <property type="gene ID" value="HelroG79937"/>
</dbReference>
<organism evidence="11 12">
    <name type="scientific">Helobdella robusta</name>
    <name type="common">Californian leech</name>
    <dbReference type="NCBI Taxonomy" id="6412"/>
    <lineage>
        <taxon>Eukaryota</taxon>
        <taxon>Metazoa</taxon>
        <taxon>Spiralia</taxon>
        <taxon>Lophotrochozoa</taxon>
        <taxon>Annelida</taxon>
        <taxon>Clitellata</taxon>
        <taxon>Hirudinea</taxon>
        <taxon>Rhynchobdellida</taxon>
        <taxon>Glossiphoniidae</taxon>
        <taxon>Helobdella</taxon>
    </lineage>
</organism>
<dbReference type="GO" id="GO:1990817">
    <property type="term" value="F:poly(A) RNA polymerase activity"/>
    <property type="evidence" value="ECO:0000318"/>
    <property type="project" value="GO_Central"/>
</dbReference>
<dbReference type="FunCoup" id="T1G3V3">
    <property type="interactions" value="531"/>
</dbReference>
<feature type="domain" description="Poly(A) RNA polymerase mitochondrial-like central palm" evidence="9">
    <location>
        <begin position="3"/>
        <end position="116"/>
    </location>
</feature>
<dbReference type="STRING" id="6412.T1G3V3"/>
<dbReference type="OMA" id="MSYRNWV"/>
<reference evidence="11" key="3">
    <citation type="submission" date="2015-06" db="UniProtKB">
        <authorList>
            <consortium name="EnsemblMetazoa"/>
        </authorList>
    </citation>
    <scope>IDENTIFICATION</scope>
</reference>
<comment type="cofactor">
    <cofactor evidence="1">
        <name>Mn(2+)</name>
        <dbReference type="ChEBI" id="CHEBI:29035"/>
    </cofactor>
</comment>
<keyword evidence="4" id="KW-0808">Transferase</keyword>
<dbReference type="PANTHER" id="PTHR23092:SF15">
    <property type="entry name" value="INACTIVE NON-CANONICAL POLY(A) RNA POLYMERASE PROTEIN TRF4-2-RELATED"/>
    <property type="match status" value="1"/>
</dbReference>
<dbReference type="InParanoid" id="T1G3V3"/>
<keyword evidence="5" id="KW-0479">Metal-binding</keyword>
<accession>T1G3V3</accession>
<evidence type="ECO:0000313" key="10">
    <source>
        <dbReference type="EMBL" id="ESO03725.1"/>
    </source>
</evidence>
<evidence type="ECO:0000259" key="9">
    <source>
        <dbReference type="Pfam" id="PF22600"/>
    </source>
</evidence>
<dbReference type="SUPFAM" id="SSF81301">
    <property type="entry name" value="Nucleotidyltransferase"/>
    <property type="match status" value="1"/>
</dbReference>
<dbReference type="InterPro" id="IPR054708">
    <property type="entry name" value="MTPAP-like_central"/>
</dbReference>
<dbReference type="eggNOG" id="KOG1906">
    <property type="taxonomic scope" value="Eukaryota"/>
</dbReference>
<evidence type="ECO:0000256" key="7">
    <source>
        <dbReference type="SAM" id="MobiDB-lite"/>
    </source>
</evidence>
<dbReference type="Gene3D" id="1.10.1410.10">
    <property type="match status" value="1"/>
</dbReference>
<evidence type="ECO:0000256" key="3">
    <source>
        <dbReference type="ARBA" id="ARBA00012388"/>
    </source>
</evidence>
<reference evidence="10 12" key="2">
    <citation type="journal article" date="2013" name="Nature">
        <title>Insights into bilaterian evolution from three spiralian genomes.</title>
        <authorList>
            <person name="Simakov O."/>
            <person name="Marletaz F."/>
            <person name="Cho S.J."/>
            <person name="Edsinger-Gonzales E."/>
            <person name="Havlak P."/>
            <person name="Hellsten U."/>
            <person name="Kuo D.H."/>
            <person name="Larsson T."/>
            <person name="Lv J."/>
            <person name="Arendt D."/>
            <person name="Savage R."/>
            <person name="Osoegawa K."/>
            <person name="de Jong P."/>
            <person name="Grimwood J."/>
            <person name="Chapman J.A."/>
            <person name="Shapiro H."/>
            <person name="Aerts A."/>
            <person name="Otillar R.P."/>
            <person name="Terry A.Y."/>
            <person name="Boore J.L."/>
            <person name="Grigoriev I.V."/>
            <person name="Lindberg D.R."/>
            <person name="Seaver E.C."/>
            <person name="Weisblat D.A."/>
            <person name="Putnam N.H."/>
            <person name="Rokhsar D.S."/>
        </authorList>
    </citation>
    <scope>NUCLEOTIDE SEQUENCE</scope>
</reference>
<evidence type="ECO:0000256" key="6">
    <source>
        <dbReference type="ARBA" id="ARBA00022842"/>
    </source>
</evidence>
<protein>
    <recommendedName>
        <fullName evidence="3">polynucleotide adenylyltransferase</fullName>
        <ecNumber evidence="3">2.7.7.19</ecNumber>
    </recommendedName>
</protein>
<dbReference type="HOGENOM" id="CLU_013572_0_0_1"/>
<dbReference type="InterPro" id="IPR043519">
    <property type="entry name" value="NT_sf"/>
</dbReference>
<dbReference type="GO" id="GO:0031499">
    <property type="term" value="C:TRAMP complex"/>
    <property type="evidence" value="ECO:0000318"/>
    <property type="project" value="GO_Central"/>
</dbReference>
<gene>
    <name evidence="11" type="primary">20215751</name>
    <name evidence="10" type="ORF">HELRODRAFT_79937</name>
</gene>
<dbReference type="InterPro" id="IPR002058">
    <property type="entry name" value="PAP_assoc"/>
</dbReference>
<dbReference type="EMBL" id="KB096590">
    <property type="protein sequence ID" value="ESO03725.1"/>
    <property type="molecule type" value="Genomic_DNA"/>
</dbReference>
<dbReference type="OrthoDB" id="273917at2759"/>
<evidence type="ECO:0000256" key="5">
    <source>
        <dbReference type="ARBA" id="ARBA00022723"/>
    </source>
</evidence>
<keyword evidence="6" id="KW-0460">Magnesium</keyword>
<dbReference type="GO" id="GO:0031123">
    <property type="term" value="P:RNA 3'-end processing"/>
    <property type="evidence" value="ECO:0000318"/>
    <property type="project" value="GO_Central"/>
</dbReference>
<dbReference type="KEGG" id="hro:HELRODRAFT_79937"/>
<dbReference type="AlphaFoldDB" id="T1G3V3"/>
<comment type="similarity">
    <text evidence="2">Belongs to the DNA polymerase type-B-like family.</text>
</comment>
<dbReference type="CTD" id="20215751"/>
<dbReference type="SUPFAM" id="SSF81631">
    <property type="entry name" value="PAP/OAS1 substrate-binding domain"/>
    <property type="match status" value="1"/>
</dbReference>
<evidence type="ECO:0000256" key="4">
    <source>
        <dbReference type="ARBA" id="ARBA00022679"/>
    </source>
</evidence>
<dbReference type="InterPro" id="IPR045862">
    <property type="entry name" value="Trf4-like"/>
</dbReference>
<dbReference type="Gene3D" id="3.30.460.10">
    <property type="entry name" value="Beta Polymerase, domain 2"/>
    <property type="match status" value="1"/>
</dbReference>
<dbReference type="Proteomes" id="UP000015101">
    <property type="component" value="Unassembled WGS sequence"/>
</dbReference>
<evidence type="ECO:0000256" key="1">
    <source>
        <dbReference type="ARBA" id="ARBA00001936"/>
    </source>
</evidence>
<reference evidence="12" key="1">
    <citation type="submission" date="2012-12" db="EMBL/GenBank/DDBJ databases">
        <authorList>
            <person name="Hellsten U."/>
            <person name="Grimwood J."/>
            <person name="Chapman J.A."/>
            <person name="Shapiro H."/>
            <person name="Aerts A."/>
            <person name="Otillar R.P."/>
            <person name="Terry A.Y."/>
            <person name="Boore J.L."/>
            <person name="Simakov O."/>
            <person name="Marletaz F."/>
            <person name="Cho S.-J."/>
            <person name="Edsinger-Gonzales E."/>
            <person name="Havlak P."/>
            <person name="Kuo D.-H."/>
            <person name="Larsson T."/>
            <person name="Lv J."/>
            <person name="Arendt D."/>
            <person name="Savage R."/>
            <person name="Osoegawa K."/>
            <person name="de Jong P."/>
            <person name="Lindberg D.R."/>
            <person name="Seaver E.C."/>
            <person name="Weisblat D.A."/>
            <person name="Putnam N.H."/>
            <person name="Grigoriev I.V."/>
            <person name="Rokhsar D.S."/>
        </authorList>
    </citation>
    <scope>NUCLEOTIDE SEQUENCE</scope>
</reference>
<dbReference type="GO" id="GO:0043634">
    <property type="term" value="P:polyadenylation-dependent ncRNA catabolic process"/>
    <property type="evidence" value="ECO:0000318"/>
    <property type="project" value="GO_Central"/>
</dbReference>
<evidence type="ECO:0000313" key="11">
    <source>
        <dbReference type="EnsemblMetazoa" id="HelroP79937"/>
    </source>
</evidence>
<dbReference type="GO" id="GO:0005730">
    <property type="term" value="C:nucleolus"/>
    <property type="evidence" value="ECO:0000318"/>
    <property type="project" value="GO_Central"/>
</dbReference>
<dbReference type="GO" id="GO:0046872">
    <property type="term" value="F:metal ion binding"/>
    <property type="evidence" value="ECO:0007669"/>
    <property type="project" value="UniProtKB-KW"/>
</dbReference>
<dbReference type="CDD" id="cd05402">
    <property type="entry name" value="NT_PAP_TUTase"/>
    <property type="match status" value="1"/>
</dbReference>
<name>T1G3V3_HELRO</name>
<sequence length="323" mass="36353">MAAPTAEESEVRSQVIAKVTNVIKSLWPHATVDIFGSYRTNLYLPSCDIDLVVFGKWPTKPLFTLKDALVAKNVTTEENARVIDKATVPIIKIIDTSSNIKVDIAFNTANGLNSADQISKFVSTYPSAKPLILLMKHYLAQRDLNEVYSGGVSSYGLMLMIISFLQLHARGDGLVKDANLGVLLLEFLEHYGCHVNYHKVGIEFLKADNSDDIPQSQYFRRPEQTAYNTFSLPIMDPCSPENDIMRGSFNLFSVQMAFKHSFKVLTNEIYIGNVYDDEDEDGNRSNEDEQSNNGKSTKHKLVKNKTTSDDFYLLSKIMDIRCR</sequence>
<dbReference type="PANTHER" id="PTHR23092">
    <property type="entry name" value="POLY(A) RNA POLYMERASE"/>
    <property type="match status" value="1"/>
</dbReference>
<evidence type="ECO:0000313" key="12">
    <source>
        <dbReference type="Proteomes" id="UP000015101"/>
    </source>
</evidence>
<dbReference type="FunFam" id="3.30.460.10:FF:000006">
    <property type="entry name" value="non-canonical poly(A) RNA polymerase PAPD5"/>
    <property type="match status" value="1"/>
</dbReference>
<proteinExistence type="inferred from homology"/>
<feature type="region of interest" description="Disordered" evidence="7">
    <location>
        <begin position="276"/>
        <end position="301"/>
    </location>
</feature>
<dbReference type="Pfam" id="PF22600">
    <property type="entry name" value="MTPAP-like_central"/>
    <property type="match status" value="1"/>
</dbReference>
<dbReference type="GeneID" id="20215751"/>
<feature type="domain" description="PAP-associated" evidence="8">
    <location>
        <begin position="179"/>
        <end position="242"/>
    </location>
</feature>
<evidence type="ECO:0000259" key="8">
    <source>
        <dbReference type="Pfam" id="PF03828"/>
    </source>
</evidence>
<dbReference type="EMBL" id="AMQM01004536">
    <property type="status" value="NOT_ANNOTATED_CDS"/>
    <property type="molecule type" value="Genomic_DNA"/>
</dbReference>
<dbReference type="EC" id="2.7.7.19" evidence="3"/>
<evidence type="ECO:0000256" key="2">
    <source>
        <dbReference type="ARBA" id="ARBA00008593"/>
    </source>
</evidence>